<proteinExistence type="predicted"/>
<reference evidence="2" key="1">
    <citation type="submission" date="2016-10" db="EMBL/GenBank/DDBJ databases">
        <authorList>
            <person name="Varghese N."/>
            <person name="Submissions S."/>
        </authorList>
    </citation>
    <scope>NUCLEOTIDE SEQUENCE [LARGE SCALE GENOMIC DNA]</scope>
    <source>
        <strain evidence="2">JCM 18195</strain>
    </source>
</reference>
<protein>
    <submittedName>
        <fullName evidence="1">Uncharacterized protein</fullName>
    </submittedName>
</protein>
<gene>
    <name evidence="1" type="ORF">SAMN05216229_1233</name>
</gene>
<sequence length="112" mass="11618">MTEYTLSVVQLCPDAPASAADAIAEAAGYGPGNLSVRLQGAGGALWRGCHAWWIPAVLAEKSAPTGDPAIDDVLAQVVTSVREHSDPTGDEARQHWLEALAANGLTVVEPSE</sequence>
<evidence type="ECO:0000313" key="1">
    <source>
        <dbReference type="EMBL" id="SFQ45629.1"/>
    </source>
</evidence>
<name>A0A1I5YN15_9GAMM</name>
<dbReference type="OrthoDB" id="7050487at2"/>
<evidence type="ECO:0000313" key="2">
    <source>
        <dbReference type="Proteomes" id="UP000243084"/>
    </source>
</evidence>
<dbReference type="AlphaFoldDB" id="A0A1I5YN15"/>
<dbReference type="RefSeq" id="WP_092434936.1">
    <property type="nucleotide sequence ID" value="NZ_FOXM01000023.1"/>
</dbReference>
<dbReference type="EMBL" id="FOXM01000023">
    <property type="protein sequence ID" value="SFQ45629.1"/>
    <property type="molecule type" value="Genomic_DNA"/>
</dbReference>
<dbReference type="Proteomes" id="UP000243084">
    <property type="component" value="Unassembled WGS sequence"/>
</dbReference>
<keyword evidence="2" id="KW-1185">Reference proteome</keyword>
<accession>A0A1I5YN15</accession>
<organism evidence="1 2">
    <name type="scientific">Geopseudomonas sagittaria</name>
    <dbReference type="NCBI Taxonomy" id="1135990"/>
    <lineage>
        <taxon>Bacteria</taxon>
        <taxon>Pseudomonadati</taxon>
        <taxon>Pseudomonadota</taxon>
        <taxon>Gammaproteobacteria</taxon>
        <taxon>Pseudomonadales</taxon>
        <taxon>Pseudomonadaceae</taxon>
        <taxon>Geopseudomonas</taxon>
    </lineage>
</organism>